<feature type="domain" description="Thioredoxin" evidence="6">
    <location>
        <begin position="39"/>
        <end position="180"/>
    </location>
</feature>
<accession>S4W9T1</accession>
<dbReference type="PANTHER" id="PTHR42852">
    <property type="entry name" value="THIOL:DISULFIDE INTERCHANGE PROTEIN DSBE"/>
    <property type="match status" value="1"/>
</dbReference>
<proteinExistence type="predicted"/>
<keyword evidence="4" id="KW-0676">Redox-active center</keyword>
<dbReference type="GO" id="GO:0017004">
    <property type="term" value="P:cytochrome complex assembly"/>
    <property type="evidence" value="ECO:0007669"/>
    <property type="project" value="UniProtKB-KW"/>
</dbReference>
<sequence length="180" mass="20451">MKRIIFYFWLFASTTFLFLGANSAKAHQESFKAMGVVLPRNELPAPNFTLQNSNGNSVSLSDFKGKAVLLNFWATWCVPCKKELPSMQKLYEALKLDGVEVIAISIDRDKQKRIHQYINDYKLTFPVLLDPSQKVRKDYFILGLPTSYLIGADGKLKGFISGEREWDSTASKKLFSTLVQ</sequence>
<dbReference type="InterPro" id="IPR017937">
    <property type="entry name" value="Thioredoxin_CS"/>
</dbReference>
<dbReference type="InterPro" id="IPR013766">
    <property type="entry name" value="Thioredoxin_domain"/>
</dbReference>
<dbReference type="GO" id="GO:0016209">
    <property type="term" value="F:antioxidant activity"/>
    <property type="evidence" value="ECO:0007669"/>
    <property type="project" value="InterPro"/>
</dbReference>
<organism evidence="7">
    <name type="scientific">uncultured bacterium 4050020-J15</name>
    <dbReference type="NCBI Taxonomy" id="1343840"/>
    <lineage>
        <taxon>Bacteria</taxon>
        <taxon>environmental samples</taxon>
    </lineage>
</organism>
<name>S4W9T1_9BACT</name>
<reference evidence="7" key="1">
    <citation type="journal article" date="2014" name="ISME J.">
        <title>Genomic properties of Marine Group A bacteria indicate a role in the marine sulfur cycle.</title>
        <authorList>
            <person name="Wright J.J."/>
            <person name="Mewis K."/>
            <person name="Hanson N.W."/>
            <person name="Konwar K.M."/>
            <person name="Maas K.R."/>
            <person name="Hallam S.J."/>
        </authorList>
    </citation>
    <scope>NUCLEOTIDE SEQUENCE</scope>
</reference>
<dbReference type="GO" id="GO:0016491">
    <property type="term" value="F:oxidoreductase activity"/>
    <property type="evidence" value="ECO:0007669"/>
    <property type="project" value="InterPro"/>
</dbReference>
<keyword evidence="2" id="KW-0201">Cytochrome c-type biogenesis</keyword>
<dbReference type="PROSITE" id="PS00194">
    <property type="entry name" value="THIOREDOXIN_1"/>
    <property type="match status" value="1"/>
</dbReference>
<evidence type="ECO:0000313" key="7">
    <source>
        <dbReference type="EMBL" id="AGO87835.1"/>
    </source>
</evidence>
<evidence type="ECO:0000256" key="4">
    <source>
        <dbReference type="ARBA" id="ARBA00023284"/>
    </source>
</evidence>
<evidence type="ECO:0000259" key="6">
    <source>
        <dbReference type="PROSITE" id="PS51352"/>
    </source>
</evidence>
<dbReference type="InterPro" id="IPR036249">
    <property type="entry name" value="Thioredoxin-like_sf"/>
</dbReference>
<dbReference type="InterPro" id="IPR000866">
    <property type="entry name" value="AhpC/TSA"/>
</dbReference>
<evidence type="ECO:0000256" key="3">
    <source>
        <dbReference type="ARBA" id="ARBA00023157"/>
    </source>
</evidence>
<feature type="chain" id="PRO_5004525019" description="Thioredoxin domain-containing protein" evidence="5">
    <location>
        <begin position="27"/>
        <end position="180"/>
    </location>
</feature>
<protein>
    <recommendedName>
        <fullName evidence="6">Thioredoxin domain-containing protein</fullName>
    </recommendedName>
</protein>
<dbReference type="InterPro" id="IPR050553">
    <property type="entry name" value="Thioredoxin_ResA/DsbE_sf"/>
</dbReference>
<evidence type="ECO:0000256" key="2">
    <source>
        <dbReference type="ARBA" id="ARBA00022748"/>
    </source>
</evidence>
<dbReference type="SUPFAM" id="SSF52833">
    <property type="entry name" value="Thioredoxin-like"/>
    <property type="match status" value="1"/>
</dbReference>
<dbReference type="Gene3D" id="3.40.30.10">
    <property type="entry name" value="Glutaredoxin"/>
    <property type="match status" value="1"/>
</dbReference>
<dbReference type="EMBL" id="KF170415">
    <property type="protein sequence ID" value="AGO87835.1"/>
    <property type="molecule type" value="Genomic_DNA"/>
</dbReference>
<comment type="subcellular location">
    <subcellularLocation>
        <location evidence="1">Cell envelope</location>
    </subcellularLocation>
</comment>
<dbReference type="AlphaFoldDB" id="S4W9T1"/>
<keyword evidence="5" id="KW-0732">Signal</keyword>
<keyword evidence="3" id="KW-1015">Disulfide bond</keyword>
<evidence type="ECO:0000256" key="5">
    <source>
        <dbReference type="SAM" id="SignalP"/>
    </source>
</evidence>
<dbReference type="PANTHER" id="PTHR42852:SF6">
    <property type="entry name" value="THIOL:DISULFIDE INTERCHANGE PROTEIN DSBE"/>
    <property type="match status" value="1"/>
</dbReference>
<feature type="signal peptide" evidence="5">
    <location>
        <begin position="1"/>
        <end position="26"/>
    </location>
</feature>
<dbReference type="CDD" id="cd02966">
    <property type="entry name" value="TlpA_like_family"/>
    <property type="match status" value="1"/>
</dbReference>
<dbReference type="PROSITE" id="PS51352">
    <property type="entry name" value="THIOREDOXIN_2"/>
    <property type="match status" value="1"/>
</dbReference>
<evidence type="ECO:0000256" key="1">
    <source>
        <dbReference type="ARBA" id="ARBA00004196"/>
    </source>
</evidence>
<dbReference type="Pfam" id="PF00578">
    <property type="entry name" value="AhpC-TSA"/>
    <property type="match status" value="1"/>
</dbReference>
<dbReference type="GO" id="GO:0030313">
    <property type="term" value="C:cell envelope"/>
    <property type="evidence" value="ECO:0007669"/>
    <property type="project" value="UniProtKB-SubCell"/>
</dbReference>